<protein>
    <recommendedName>
        <fullName evidence="4">ABC-2 type transporter</fullName>
    </recommendedName>
</protein>
<keyword evidence="1" id="KW-0812">Transmembrane</keyword>
<reference evidence="2 3" key="1">
    <citation type="submission" date="2010-05" db="EMBL/GenBank/DDBJ databases">
        <title>Complete sequence of Thermoanaerobacter mathranii subsp. mathranii mathranii str. A3.</title>
        <authorList>
            <consortium name="US DOE Joint Genome Institute"/>
            <person name="Lucas S."/>
            <person name="Copeland A."/>
            <person name="Lapidus A."/>
            <person name="Cheng J.-F."/>
            <person name="Bruce D."/>
            <person name="Goodwin L."/>
            <person name="Pitluck S."/>
            <person name="Held B."/>
            <person name="Detter J.C."/>
            <person name="Han C."/>
            <person name="Tapia R."/>
            <person name="Land M."/>
            <person name="Hauser L."/>
            <person name="Kyrpides N."/>
            <person name="Mikhailova N."/>
            <person name="Zhou J."/>
            <person name="Hemme C."/>
            <person name="Woyke T."/>
        </authorList>
    </citation>
    <scope>NUCLEOTIDE SEQUENCE [LARGE SCALE GENOMIC DNA]</scope>
    <source>
        <strain evidence="2 3">A3</strain>
    </source>
</reference>
<evidence type="ECO:0000313" key="3">
    <source>
        <dbReference type="Proteomes" id="UP000002064"/>
    </source>
</evidence>
<proteinExistence type="predicted"/>
<feature type="transmembrane region" description="Helical" evidence="1">
    <location>
        <begin position="148"/>
        <end position="166"/>
    </location>
</feature>
<feature type="transmembrane region" description="Helical" evidence="1">
    <location>
        <begin position="212"/>
        <end position="234"/>
    </location>
</feature>
<organism evidence="2 3">
    <name type="scientific">Thermoanaerobacter mathranii subsp. mathranii (strain DSM 11426 / CCUG 53645 / CIP 108742 / A3)</name>
    <dbReference type="NCBI Taxonomy" id="583358"/>
    <lineage>
        <taxon>Bacteria</taxon>
        <taxon>Bacillati</taxon>
        <taxon>Bacillota</taxon>
        <taxon>Clostridia</taxon>
        <taxon>Thermoanaerobacterales</taxon>
        <taxon>Thermoanaerobacteraceae</taxon>
        <taxon>Thermoanaerobacter</taxon>
    </lineage>
</organism>
<keyword evidence="1" id="KW-0472">Membrane</keyword>
<gene>
    <name evidence="2" type="ordered locus">Tmath_0840</name>
</gene>
<evidence type="ECO:0000256" key="1">
    <source>
        <dbReference type="SAM" id="Phobius"/>
    </source>
</evidence>
<sequence>MTFLADKPSVELLVIFTPNFLSYPEGKLTFDLISFLIYIVPRLYIFIAFGDFFYEDFRISSVYVFTRKDNRVRWFIDKLFQISKDLVFYFVIITVTVAIAALVNNLPVLSVQHFLLICTVSVVLNVIVILIIILLTNILSLYIMNAEISLFITLLVYTFMYFPAFIKLSDSLQHLLIKINPVLQAVLVWHNDGFLQKYLKPLDAPVIPGFNFYWSLLILGMYLVLIILAGIKMIKTVEIIDRK</sequence>
<dbReference type="EMBL" id="CP002032">
    <property type="protein sequence ID" value="ADH60577.1"/>
    <property type="molecule type" value="Genomic_DNA"/>
</dbReference>
<name>A0ABM5LPE2_THEM3</name>
<feature type="transmembrane region" description="Helical" evidence="1">
    <location>
        <begin position="32"/>
        <end position="54"/>
    </location>
</feature>
<keyword evidence="1" id="KW-1133">Transmembrane helix</keyword>
<dbReference type="Proteomes" id="UP000002064">
    <property type="component" value="Chromosome"/>
</dbReference>
<dbReference type="RefSeq" id="WP_013150100.1">
    <property type="nucleotide sequence ID" value="NC_014209.1"/>
</dbReference>
<accession>A0ABM5LPE2</accession>
<keyword evidence="3" id="KW-1185">Reference proteome</keyword>
<feature type="transmembrane region" description="Helical" evidence="1">
    <location>
        <begin position="114"/>
        <end position="136"/>
    </location>
</feature>
<feature type="transmembrane region" description="Helical" evidence="1">
    <location>
        <begin position="86"/>
        <end position="108"/>
    </location>
</feature>
<evidence type="ECO:0008006" key="4">
    <source>
        <dbReference type="Google" id="ProtNLM"/>
    </source>
</evidence>
<evidence type="ECO:0000313" key="2">
    <source>
        <dbReference type="EMBL" id="ADH60577.1"/>
    </source>
</evidence>